<sequence>MSWSSSPVADYNTLRDRIFSNIWTSDDDCFSEHDFETHGDTVVSNYTGSDHTDTQISQHNPAPLPAEIVEEFIVDELTPDKAESQVTTNSEWSTGTDASGFWEDGLDGGHWQPGQVDEHDGGPGEDTELTSTSSEHLSNIEIRVNAKGQQEAYCALCEEWVSLGRSKHSLYVYYTHTGSKVCQKAGAQKKKETVIMEEAHLRQQLFTSVSQSPRCPLPSIRTNSESFTLDGTKAFARPSSFHIPASFSPLQTTPPIPQSTLCQPNPQPLVNHRATHSPSPGLQVRTSQVTTSCEHHHEAVLLSDTIPPQCKGVQLDGPIGTIFDTYPWTQHEYGAKSLGAHKWQEKEGIRVMSAEALRQPTLAFR</sequence>
<name>A0A0C9TGV3_PAXIN</name>
<feature type="compositionally biased region" description="Polar residues" evidence="1">
    <location>
        <begin position="84"/>
        <end position="97"/>
    </location>
</feature>
<evidence type="ECO:0000313" key="3">
    <source>
        <dbReference type="Proteomes" id="UP000053647"/>
    </source>
</evidence>
<keyword evidence="3" id="KW-1185">Reference proteome</keyword>
<evidence type="ECO:0000313" key="2">
    <source>
        <dbReference type="EMBL" id="KIJ10023.1"/>
    </source>
</evidence>
<reference evidence="2 3" key="1">
    <citation type="submission" date="2014-06" db="EMBL/GenBank/DDBJ databases">
        <authorList>
            <consortium name="DOE Joint Genome Institute"/>
            <person name="Kuo A."/>
            <person name="Kohler A."/>
            <person name="Nagy L.G."/>
            <person name="Floudas D."/>
            <person name="Copeland A."/>
            <person name="Barry K.W."/>
            <person name="Cichocki N."/>
            <person name="Veneault-Fourrey C."/>
            <person name="LaButti K."/>
            <person name="Lindquist E.A."/>
            <person name="Lipzen A."/>
            <person name="Lundell T."/>
            <person name="Morin E."/>
            <person name="Murat C."/>
            <person name="Sun H."/>
            <person name="Tunlid A."/>
            <person name="Henrissat B."/>
            <person name="Grigoriev I.V."/>
            <person name="Hibbett D.S."/>
            <person name="Martin F."/>
            <person name="Nordberg H.P."/>
            <person name="Cantor M.N."/>
            <person name="Hua S.X."/>
        </authorList>
    </citation>
    <scope>NUCLEOTIDE SEQUENCE [LARGE SCALE GENOMIC DNA]</scope>
    <source>
        <strain evidence="2 3">ATCC 200175</strain>
    </source>
</reference>
<dbReference type="Proteomes" id="UP000053647">
    <property type="component" value="Unassembled WGS sequence"/>
</dbReference>
<feature type="region of interest" description="Disordered" evidence="1">
    <location>
        <begin position="81"/>
        <end position="135"/>
    </location>
</feature>
<evidence type="ECO:0000256" key="1">
    <source>
        <dbReference type="SAM" id="MobiDB-lite"/>
    </source>
</evidence>
<protein>
    <submittedName>
        <fullName evidence="2">Uncharacterized protein</fullName>
    </submittedName>
</protein>
<gene>
    <name evidence="2" type="ORF">PAXINDRAFT_16927</name>
</gene>
<dbReference type="HOGENOM" id="CLU_758883_0_0_1"/>
<accession>A0A0C9TGV3</accession>
<dbReference type="AlphaFoldDB" id="A0A0C9TGV3"/>
<dbReference type="EMBL" id="KN819420">
    <property type="protein sequence ID" value="KIJ10023.1"/>
    <property type="molecule type" value="Genomic_DNA"/>
</dbReference>
<reference evidence="3" key="2">
    <citation type="submission" date="2015-01" db="EMBL/GenBank/DDBJ databases">
        <title>Evolutionary Origins and Diversification of the Mycorrhizal Mutualists.</title>
        <authorList>
            <consortium name="DOE Joint Genome Institute"/>
            <consortium name="Mycorrhizal Genomics Consortium"/>
            <person name="Kohler A."/>
            <person name="Kuo A."/>
            <person name="Nagy L.G."/>
            <person name="Floudas D."/>
            <person name="Copeland A."/>
            <person name="Barry K.W."/>
            <person name="Cichocki N."/>
            <person name="Veneault-Fourrey C."/>
            <person name="LaButti K."/>
            <person name="Lindquist E.A."/>
            <person name="Lipzen A."/>
            <person name="Lundell T."/>
            <person name="Morin E."/>
            <person name="Murat C."/>
            <person name="Riley R."/>
            <person name="Ohm R."/>
            <person name="Sun H."/>
            <person name="Tunlid A."/>
            <person name="Henrissat B."/>
            <person name="Grigoriev I.V."/>
            <person name="Hibbett D.S."/>
            <person name="Martin F."/>
        </authorList>
    </citation>
    <scope>NUCLEOTIDE SEQUENCE [LARGE SCALE GENOMIC DNA]</scope>
    <source>
        <strain evidence="3">ATCC 200175</strain>
    </source>
</reference>
<proteinExistence type="predicted"/>
<organism evidence="2 3">
    <name type="scientific">Paxillus involutus ATCC 200175</name>
    <dbReference type="NCBI Taxonomy" id="664439"/>
    <lineage>
        <taxon>Eukaryota</taxon>
        <taxon>Fungi</taxon>
        <taxon>Dikarya</taxon>
        <taxon>Basidiomycota</taxon>
        <taxon>Agaricomycotina</taxon>
        <taxon>Agaricomycetes</taxon>
        <taxon>Agaricomycetidae</taxon>
        <taxon>Boletales</taxon>
        <taxon>Paxilineae</taxon>
        <taxon>Paxillaceae</taxon>
        <taxon>Paxillus</taxon>
    </lineage>
</organism>
<dbReference type="OrthoDB" id="3063776at2759"/>